<dbReference type="Pfam" id="PF00849">
    <property type="entry name" value="PseudoU_synth_2"/>
    <property type="match status" value="1"/>
</dbReference>
<sequence length="354" mass="39800">MTTDFARERRPVAAPLLPPREGITAAKLRAPGGSQTHAAQHEPVPATVGEWLERVVIPRLSSSEEALAEITAEQFVGPGELTDQHRRRVSLSDPVIPGGFYAFHKPFPPEARIPFEIRVVHEDEELIVVDKPHFLASTPNGSFVRECVMTRLRVERGEDDIVAIHRLDRVTGGLLALSRRPATRGAYQKLFQEKRIRKTYRALAHLPDRWRDGDPLPLGLEDGRPRERWSRLRKVSGERAVREVDGEPNAHTTIRLLAARDGVGEFELVPHTGKTHQLRVHMNGLGMPLLGDPVYPRDLEPDPYDFSNPLRLIATALEFTDPLTGQPRRFASRMSFENDERGRPEATPSAARDQ</sequence>
<proteinExistence type="predicted"/>
<dbReference type="InterPro" id="IPR050188">
    <property type="entry name" value="RluA_PseudoU_synthase"/>
</dbReference>
<dbReference type="RefSeq" id="WP_188699482.1">
    <property type="nucleotide sequence ID" value="NZ_BMMQ01000001.1"/>
</dbReference>
<dbReference type="Proteomes" id="UP000638043">
    <property type="component" value="Unassembled WGS sequence"/>
</dbReference>
<evidence type="ECO:0000256" key="4">
    <source>
        <dbReference type="SAM" id="MobiDB-lite"/>
    </source>
</evidence>
<accession>A0ABQ2MUV4</accession>
<evidence type="ECO:0000313" key="6">
    <source>
        <dbReference type="EMBL" id="GGO59220.1"/>
    </source>
</evidence>
<comment type="catalytic activity">
    <reaction evidence="1">
        <text>a uridine in RNA = a pseudouridine in RNA</text>
        <dbReference type="Rhea" id="RHEA:48348"/>
        <dbReference type="Rhea" id="RHEA-COMP:12068"/>
        <dbReference type="Rhea" id="RHEA-COMP:12069"/>
        <dbReference type="ChEBI" id="CHEBI:65314"/>
        <dbReference type="ChEBI" id="CHEBI:65315"/>
    </reaction>
</comment>
<protein>
    <recommendedName>
        <fullName evidence="2">RNA pseudouridylate synthase</fullName>
    </recommendedName>
    <alternativeName>
        <fullName evidence="3">RNA-uridine isomerase</fullName>
    </alternativeName>
</protein>
<evidence type="ECO:0000256" key="3">
    <source>
        <dbReference type="ARBA" id="ARBA00033164"/>
    </source>
</evidence>
<reference evidence="7" key="1">
    <citation type="journal article" date="2019" name="Int. J. Syst. Evol. Microbiol.">
        <title>The Global Catalogue of Microorganisms (GCM) 10K type strain sequencing project: providing services to taxonomists for standard genome sequencing and annotation.</title>
        <authorList>
            <consortium name="The Broad Institute Genomics Platform"/>
            <consortium name="The Broad Institute Genome Sequencing Center for Infectious Disease"/>
            <person name="Wu L."/>
            <person name="Ma J."/>
        </authorList>
    </citation>
    <scope>NUCLEOTIDE SEQUENCE [LARGE SCALE GENOMIC DNA]</scope>
    <source>
        <strain evidence="7">CGMCC 4.7181</strain>
    </source>
</reference>
<feature type="domain" description="Pseudouridine synthase RsuA/RluA-like" evidence="5">
    <location>
        <begin position="126"/>
        <end position="283"/>
    </location>
</feature>
<dbReference type="PANTHER" id="PTHR21600:SF84">
    <property type="entry name" value="PSEUDOURIDINE SYNTHASE RSUA_RLUA-LIKE DOMAIN-CONTAINING PROTEIN"/>
    <property type="match status" value="1"/>
</dbReference>
<evidence type="ECO:0000259" key="5">
    <source>
        <dbReference type="Pfam" id="PF00849"/>
    </source>
</evidence>
<dbReference type="SUPFAM" id="SSF55120">
    <property type="entry name" value="Pseudouridine synthase"/>
    <property type="match status" value="1"/>
</dbReference>
<evidence type="ECO:0000313" key="7">
    <source>
        <dbReference type="Proteomes" id="UP000638043"/>
    </source>
</evidence>
<dbReference type="InterPro" id="IPR006145">
    <property type="entry name" value="PsdUridine_synth_RsuA/RluA"/>
</dbReference>
<evidence type="ECO:0000256" key="2">
    <source>
        <dbReference type="ARBA" id="ARBA00031870"/>
    </source>
</evidence>
<keyword evidence="7" id="KW-1185">Reference proteome</keyword>
<feature type="region of interest" description="Disordered" evidence="4">
    <location>
        <begin position="324"/>
        <end position="354"/>
    </location>
</feature>
<dbReference type="Gene3D" id="3.30.2350.10">
    <property type="entry name" value="Pseudouridine synthase"/>
    <property type="match status" value="1"/>
</dbReference>
<evidence type="ECO:0000256" key="1">
    <source>
        <dbReference type="ARBA" id="ARBA00000073"/>
    </source>
</evidence>
<organism evidence="6 7">
    <name type="scientific">Microbacterium nanhaiense</name>
    <dbReference type="NCBI Taxonomy" id="1301026"/>
    <lineage>
        <taxon>Bacteria</taxon>
        <taxon>Bacillati</taxon>
        <taxon>Actinomycetota</taxon>
        <taxon>Actinomycetes</taxon>
        <taxon>Micrococcales</taxon>
        <taxon>Microbacteriaceae</taxon>
        <taxon>Microbacterium</taxon>
    </lineage>
</organism>
<dbReference type="InterPro" id="IPR020103">
    <property type="entry name" value="PsdUridine_synth_cat_dom_sf"/>
</dbReference>
<comment type="caution">
    <text evidence="6">The sequence shown here is derived from an EMBL/GenBank/DDBJ whole genome shotgun (WGS) entry which is preliminary data.</text>
</comment>
<dbReference type="EMBL" id="BMMQ01000001">
    <property type="protein sequence ID" value="GGO59220.1"/>
    <property type="molecule type" value="Genomic_DNA"/>
</dbReference>
<name>A0ABQ2MUV4_9MICO</name>
<gene>
    <name evidence="6" type="ORF">GCM10010910_01670</name>
</gene>
<dbReference type="PANTHER" id="PTHR21600">
    <property type="entry name" value="MITOCHONDRIAL RNA PSEUDOURIDINE SYNTHASE"/>
    <property type="match status" value="1"/>
</dbReference>